<dbReference type="PANTHER" id="PTHR32308">
    <property type="entry name" value="LYASE BETA SUBUNIT, PUTATIVE (AFU_ORTHOLOGUE AFUA_4G13030)-RELATED"/>
    <property type="match status" value="1"/>
</dbReference>
<evidence type="ECO:0000256" key="3">
    <source>
        <dbReference type="ARBA" id="ARBA00022842"/>
    </source>
</evidence>
<sequence>MTRTSAPETVTVPAIHARSWLLVPGSRPDRFEDAMNSAADAVIFDLEDGVIPSAKSEAREQVTEFFAAGGVGWVRINNITTADWAADLEALSGVTGLHGVMLAKTESGEQVDRTAAALPGVPILALVESARGIEFAFDIASAAATVRLAFGTGDYRRDTNAGADALAYPRSRLVVASRAADIAGPIDGPCVTGPAELPGELVVTKSMGMSGKLCMHARDTAVVNRALSPQPDEIAWAAEIIGRLGAAGENVADGSDLPKLARAHRINRMAAVFS</sequence>
<dbReference type="EMBL" id="JAHKNI010000012">
    <property type="protein sequence ID" value="MBU3065857.1"/>
    <property type="molecule type" value="Genomic_DNA"/>
</dbReference>
<gene>
    <name evidence="5" type="ORF">KO481_30585</name>
</gene>
<dbReference type="Proteomes" id="UP000733379">
    <property type="component" value="Unassembled WGS sequence"/>
</dbReference>
<accession>A0ABS6B6C0</accession>
<keyword evidence="3" id="KW-0460">Magnesium</keyword>
<dbReference type="Gene3D" id="3.20.20.60">
    <property type="entry name" value="Phosphoenolpyruvate-binding domains"/>
    <property type="match status" value="1"/>
</dbReference>
<dbReference type="InterPro" id="IPR005000">
    <property type="entry name" value="Aldolase/citrate-lyase_domain"/>
</dbReference>
<dbReference type="SUPFAM" id="SSF51621">
    <property type="entry name" value="Phosphoenolpyruvate/pyruvate domain"/>
    <property type="match status" value="1"/>
</dbReference>
<keyword evidence="5" id="KW-0456">Lyase</keyword>
<evidence type="ECO:0000313" key="6">
    <source>
        <dbReference type="Proteomes" id="UP000733379"/>
    </source>
</evidence>
<comment type="cofactor">
    <cofactor evidence="1">
        <name>Mg(2+)</name>
        <dbReference type="ChEBI" id="CHEBI:18420"/>
    </cofactor>
</comment>
<proteinExistence type="predicted"/>
<dbReference type="PANTHER" id="PTHR32308:SF10">
    <property type="entry name" value="CITRATE LYASE SUBUNIT BETA"/>
    <property type="match status" value="1"/>
</dbReference>
<dbReference type="PIRSF" id="PIRSF015582">
    <property type="entry name" value="Cit_lyase_B"/>
    <property type="match status" value="1"/>
</dbReference>
<dbReference type="InterPro" id="IPR015813">
    <property type="entry name" value="Pyrv/PenolPyrv_kinase-like_dom"/>
</dbReference>
<name>A0ABS6B6C0_9NOCA</name>
<protein>
    <submittedName>
        <fullName evidence="5">CoA ester lyase</fullName>
    </submittedName>
</protein>
<dbReference type="InterPro" id="IPR011206">
    <property type="entry name" value="Citrate_lyase_beta/mcl1/mcl2"/>
</dbReference>
<organism evidence="5 6">
    <name type="scientific">Nocardia albiluteola</name>
    <dbReference type="NCBI Taxonomy" id="2842303"/>
    <lineage>
        <taxon>Bacteria</taxon>
        <taxon>Bacillati</taxon>
        <taxon>Actinomycetota</taxon>
        <taxon>Actinomycetes</taxon>
        <taxon>Mycobacteriales</taxon>
        <taxon>Nocardiaceae</taxon>
        <taxon>Nocardia</taxon>
    </lineage>
</organism>
<dbReference type="RefSeq" id="WP_215921921.1">
    <property type="nucleotide sequence ID" value="NZ_JAHKNI010000012.1"/>
</dbReference>
<comment type="caution">
    <text evidence="5">The sequence shown here is derived from an EMBL/GenBank/DDBJ whole genome shotgun (WGS) entry which is preliminary data.</text>
</comment>
<dbReference type="Pfam" id="PF03328">
    <property type="entry name" value="HpcH_HpaI"/>
    <property type="match status" value="1"/>
</dbReference>
<evidence type="ECO:0000256" key="2">
    <source>
        <dbReference type="ARBA" id="ARBA00022723"/>
    </source>
</evidence>
<evidence type="ECO:0000259" key="4">
    <source>
        <dbReference type="Pfam" id="PF03328"/>
    </source>
</evidence>
<evidence type="ECO:0000313" key="5">
    <source>
        <dbReference type="EMBL" id="MBU3065857.1"/>
    </source>
</evidence>
<keyword evidence="2" id="KW-0479">Metal-binding</keyword>
<feature type="domain" description="HpcH/HpaI aldolase/citrate lyase" evidence="4">
    <location>
        <begin position="18"/>
        <end position="183"/>
    </location>
</feature>
<dbReference type="InterPro" id="IPR040442">
    <property type="entry name" value="Pyrv_kinase-like_dom_sf"/>
</dbReference>
<evidence type="ECO:0000256" key="1">
    <source>
        <dbReference type="ARBA" id="ARBA00001946"/>
    </source>
</evidence>
<keyword evidence="6" id="KW-1185">Reference proteome</keyword>
<reference evidence="5 6" key="1">
    <citation type="submission" date="2021-06" db="EMBL/GenBank/DDBJ databases">
        <title>Actinomycetes sequencing.</title>
        <authorList>
            <person name="Shan Q."/>
        </authorList>
    </citation>
    <scope>NUCLEOTIDE SEQUENCE [LARGE SCALE GENOMIC DNA]</scope>
    <source>
        <strain evidence="5 6">NEAU-G5</strain>
    </source>
</reference>
<dbReference type="GO" id="GO:0016829">
    <property type="term" value="F:lyase activity"/>
    <property type="evidence" value="ECO:0007669"/>
    <property type="project" value="UniProtKB-KW"/>
</dbReference>